<feature type="domain" description="HTH arsR-type" evidence="1">
    <location>
        <begin position="1"/>
        <end position="92"/>
    </location>
</feature>
<dbReference type="InterPro" id="IPR001845">
    <property type="entry name" value="HTH_ArsR_DNA-bd_dom"/>
</dbReference>
<sequence>MASLNDFIISKVRTKILELFFSQPQEMYYVREITRATKQEINAVRRELDKMMETGLLKSEQRGNRLYYSLNRRYLYYQELQRMVIKSVGLGKKIRRYRRKLGTVSYVMFTGTFVEREMAKKDELDILVVGDVVLAELEELIHAEEKVLNREINYSVLSDEEFEFRKTRRDPFIMDAMYGVKIMVIGSELEFCQRQVPVI</sequence>
<protein>
    <recommendedName>
        <fullName evidence="1">HTH arsR-type domain-containing protein</fullName>
    </recommendedName>
</protein>
<dbReference type="InterPro" id="IPR036390">
    <property type="entry name" value="WH_DNA-bd_sf"/>
</dbReference>
<dbReference type="GO" id="GO:0003700">
    <property type="term" value="F:DNA-binding transcription factor activity"/>
    <property type="evidence" value="ECO:0007669"/>
    <property type="project" value="InterPro"/>
</dbReference>
<dbReference type="Gene3D" id="1.10.10.10">
    <property type="entry name" value="Winged helix-like DNA-binding domain superfamily/Winged helix DNA-binding domain"/>
    <property type="match status" value="1"/>
</dbReference>
<evidence type="ECO:0000313" key="2">
    <source>
        <dbReference type="EMBL" id="MPM72823.1"/>
    </source>
</evidence>
<evidence type="ECO:0000259" key="1">
    <source>
        <dbReference type="PROSITE" id="PS50987"/>
    </source>
</evidence>
<dbReference type="InterPro" id="IPR036388">
    <property type="entry name" value="WH-like_DNA-bd_sf"/>
</dbReference>
<dbReference type="SUPFAM" id="SSF46785">
    <property type="entry name" value="Winged helix' DNA-binding domain"/>
    <property type="match status" value="1"/>
</dbReference>
<dbReference type="EMBL" id="VSSQ01024982">
    <property type="protein sequence ID" value="MPM72823.1"/>
    <property type="molecule type" value="Genomic_DNA"/>
</dbReference>
<gene>
    <name evidence="2" type="ORF">SDC9_119799</name>
</gene>
<comment type="caution">
    <text evidence="2">The sequence shown here is derived from an EMBL/GenBank/DDBJ whole genome shotgun (WGS) entry which is preliminary data.</text>
</comment>
<dbReference type="InterPro" id="IPR011991">
    <property type="entry name" value="ArsR-like_HTH"/>
</dbReference>
<reference evidence="2" key="1">
    <citation type="submission" date="2019-08" db="EMBL/GenBank/DDBJ databases">
        <authorList>
            <person name="Kucharzyk K."/>
            <person name="Murdoch R.W."/>
            <person name="Higgins S."/>
            <person name="Loffler F."/>
        </authorList>
    </citation>
    <scope>NUCLEOTIDE SEQUENCE</scope>
</reference>
<proteinExistence type="predicted"/>
<organism evidence="2">
    <name type="scientific">bioreactor metagenome</name>
    <dbReference type="NCBI Taxonomy" id="1076179"/>
    <lineage>
        <taxon>unclassified sequences</taxon>
        <taxon>metagenomes</taxon>
        <taxon>ecological metagenomes</taxon>
    </lineage>
</organism>
<dbReference type="CDD" id="cd00090">
    <property type="entry name" value="HTH_ARSR"/>
    <property type="match status" value="1"/>
</dbReference>
<dbReference type="PROSITE" id="PS50987">
    <property type="entry name" value="HTH_ARSR_2"/>
    <property type="match status" value="1"/>
</dbReference>
<name>A0A645C8X6_9ZZZZ</name>
<dbReference type="AlphaFoldDB" id="A0A645C8X6"/>
<accession>A0A645C8X6</accession>